<feature type="region of interest" description="Disordered" evidence="1">
    <location>
        <begin position="45"/>
        <end position="78"/>
    </location>
</feature>
<keyword evidence="3" id="KW-1185">Reference proteome</keyword>
<evidence type="ECO:0000256" key="1">
    <source>
        <dbReference type="SAM" id="MobiDB-lite"/>
    </source>
</evidence>
<evidence type="ECO:0000313" key="2">
    <source>
        <dbReference type="EMBL" id="KZV78705.1"/>
    </source>
</evidence>
<dbReference type="InParanoid" id="A0A166N359"/>
<sequence length="103" mass="11373">MWTILGGLDSRSASSFSGSCERKHYRAAGAMQSFVQRFFITKNTPRTRRARARHTSHWRTFSNSSSNGSTGASQRACPATASRFSSTLSTGCGSDMQPFERRV</sequence>
<name>A0A166N359_EXIGL</name>
<organism evidence="2 3">
    <name type="scientific">Exidia glandulosa HHB12029</name>
    <dbReference type="NCBI Taxonomy" id="1314781"/>
    <lineage>
        <taxon>Eukaryota</taxon>
        <taxon>Fungi</taxon>
        <taxon>Dikarya</taxon>
        <taxon>Basidiomycota</taxon>
        <taxon>Agaricomycotina</taxon>
        <taxon>Agaricomycetes</taxon>
        <taxon>Auriculariales</taxon>
        <taxon>Exidiaceae</taxon>
        <taxon>Exidia</taxon>
    </lineage>
</organism>
<dbReference type="AlphaFoldDB" id="A0A166N359"/>
<dbReference type="Proteomes" id="UP000077266">
    <property type="component" value="Unassembled WGS sequence"/>
</dbReference>
<feature type="compositionally biased region" description="Basic residues" evidence="1">
    <location>
        <begin position="45"/>
        <end position="57"/>
    </location>
</feature>
<gene>
    <name evidence="2" type="ORF">EXIGLDRAFT_516321</name>
</gene>
<proteinExistence type="predicted"/>
<evidence type="ECO:0000313" key="3">
    <source>
        <dbReference type="Proteomes" id="UP000077266"/>
    </source>
</evidence>
<protein>
    <submittedName>
        <fullName evidence="2">Uncharacterized protein</fullName>
    </submittedName>
</protein>
<reference evidence="2 3" key="1">
    <citation type="journal article" date="2016" name="Mol. Biol. Evol.">
        <title>Comparative Genomics of Early-Diverging Mushroom-Forming Fungi Provides Insights into the Origins of Lignocellulose Decay Capabilities.</title>
        <authorList>
            <person name="Nagy L.G."/>
            <person name="Riley R."/>
            <person name="Tritt A."/>
            <person name="Adam C."/>
            <person name="Daum C."/>
            <person name="Floudas D."/>
            <person name="Sun H."/>
            <person name="Yadav J.S."/>
            <person name="Pangilinan J."/>
            <person name="Larsson K.H."/>
            <person name="Matsuura K."/>
            <person name="Barry K."/>
            <person name="Labutti K."/>
            <person name="Kuo R."/>
            <person name="Ohm R.A."/>
            <person name="Bhattacharya S.S."/>
            <person name="Shirouzu T."/>
            <person name="Yoshinaga Y."/>
            <person name="Martin F.M."/>
            <person name="Grigoriev I.V."/>
            <person name="Hibbett D.S."/>
        </authorList>
    </citation>
    <scope>NUCLEOTIDE SEQUENCE [LARGE SCALE GENOMIC DNA]</scope>
    <source>
        <strain evidence="2 3">HHB12029</strain>
    </source>
</reference>
<feature type="compositionally biased region" description="Low complexity" evidence="1">
    <location>
        <begin position="58"/>
        <end position="73"/>
    </location>
</feature>
<accession>A0A166N359</accession>
<dbReference type="EMBL" id="KV426785">
    <property type="protein sequence ID" value="KZV78705.1"/>
    <property type="molecule type" value="Genomic_DNA"/>
</dbReference>